<protein>
    <submittedName>
        <fullName evidence="2">Uroporphyrinogen-III synthase HemD-domain-containing protein</fullName>
    </submittedName>
</protein>
<organism evidence="2 3">
    <name type="scientific">Naematelia encephala</name>
    <dbReference type="NCBI Taxonomy" id="71784"/>
    <lineage>
        <taxon>Eukaryota</taxon>
        <taxon>Fungi</taxon>
        <taxon>Dikarya</taxon>
        <taxon>Basidiomycota</taxon>
        <taxon>Agaricomycotina</taxon>
        <taxon>Tremellomycetes</taxon>
        <taxon>Tremellales</taxon>
        <taxon>Naemateliaceae</taxon>
        <taxon>Naematelia</taxon>
    </lineage>
</organism>
<dbReference type="GO" id="GO:0006780">
    <property type="term" value="P:uroporphyrinogen III biosynthetic process"/>
    <property type="evidence" value="ECO:0007669"/>
    <property type="project" value="InterPro"/>
</dbReference>
<dbReference type="PANTHER" id="PTHR12390">
    <property type="entry name" value="UROPORPHYRINOGEN III SYNTHASE"/>
    <property type="match status" value="1"/>
</dbReference>
<comment type="caution">
    <text evidence="2">The sequence shown here is derived from an EMBL/GenBank/DDBJ whole genome shotgun (WGS) entry which is preliminary data.</text>
</comment>
<dbReference type="Proteomes" id="UP000193986">
    <property type="component" value="Unassembled WGS sequence"/>
</dbReference>
<gene>
    <name evidence="2" type="ORF">BCR39DRAFT_305664</name>
</gene>
<evidence type="ECO:0000313" key="2">
    <source>
        <dbReference type="EMBL" id="ORY25159.1"/>
    </source>
</evidence>
<dbReference type="GO" id="GO:0005829">
    <property type="term" value="C:cytosol"/>
    <property type="evidence" value="ECO:0007669"/>
    <property type="project" value="TreeGrafter"/>
</dbReference>
<dbReference type="Pfam" id="PF02602">
    <property type="entry name" value="HEM4"/>
    <property type="match status" value="1"/>
</dbReference>
<dbReference type="OrthoDB" id="5595751at2759"/>
<dbReference type="PANTHER" id="PTHR12390:SF0">
    <property type="entry name" value="UROPORPHYRINOGEN-III SYNTHASE"/>
    <property type="match status" value="1"/>
</dbReference>
<dbReference type="Gene3D" id="3.40.50.10090">
    <property type="match status" value="2"/>
</dbReference>
<dbReference type="InterPro" id="IPR036108">
    <property type="entry name" value="4pyrrol_syn_uPrphyn_synt_sf"/>
</dbReference>
<reference evidence="2 3" key="1">
    <citation type="submission" date="2016-07" db="EMBL/GenBank/DDBJ databases">
        <title>Pervasive Adenine N6-methylation of Active Genes in Fungi.</title>
        <authorList>
            <consortium name="DOE Joint Genome Institute"/>
            <person name="Mondo S.J."/>
            <person name="Dannebaum R.O."/>
            <person name="Kuo R.C."/>
            <person name="Labutti K."/>
            <person name="Haridas S."/>
            <person name="Kuo A."/>
            <person name="Salamov A."/>
            <person name="Ahrendt S.R."/>
            <person name="Lipzen A."/>
            <person name="Sullivan W."/>
            <person name="Andreopoulos W.B."/>
            <person name="Clum A."/>
            <person name="Lindquist E."/>
            <person name="Daum C."/>
            <person name="Ramamoorthy G.K."/>
            <person name="Gryganskyi A."/>
            <person name="Culley D."/>
            <person name="Magnuson J.K."/>
            <person name="James T.Y."/>
            <person name="O'Malley M.A."/>
            <person name="Stajich J.E."/>
            <person name="Spatafora J.W."/>
            <person name="Visel A."/>
            <person name="Grigoriev I.V."/>
        </authorList>
    </citation>
    <scope>NUCLEOTIDE SEQUENCE [LARGE SCALE GENOMIC DNA]</scope>
    <source>
        <strain evidence="2 3">68-887.2</strain>
    </source>
</reference>
<dbReference type="SUPFAM" id="SSF69618">
    <property type="entry name" value="HemD-like"/>
    <property type="match status" value="1"/>
</dbReference>
<dbReference type="GO" id="GO:0006782">
    <property type="term" value="P:protoporphyrinogen IX biosynthetic process"/>
    <property type="evidence" value="ECO:0007669"/>
    <property type="project" value="UniProtKB-UniPathway"/>
</dbReference>
<proteinExistence type="predicted"/>
<evidence type="ECO:0000313" key="3">
    <source>
        <dbReference type="Proteomes" id="UP000193986"/>
    </source>
</evidence>
<evidence type="ECO:0000259" key="1">
    <source>
        <dbReference type="Pfam" id="PF02602"/>
    </source>
</evidence>
<dbReference type="CDD" id="cd06578">
    <property type="entry name" value="HemD"/>
    <property type="match status" value="1"/>
</dbReference>
<sequence>MHCSSPVPRTCMFWPKSEETNGGPSHRTPIIIFKRPLDIIVSDPYFVDLYASGEYEPHFIPVLTETFKTDGLRDIISKGGAAWDGVIITSKRGAEAWIKACEEIEEFTSNSFSPRDGPSKSTADWSHTPLFAVGSTARQTIVESALSPSFRLNTSDPRPSARNSSQLVPLILDHPANLNRPYLILRGDKTLDEIPNQLRKVGRQFHQVEVYETRQDPDLVESLMEIKGRSIIPDGKDIWLAFFSPSSAGMVLPHLLSLEDELGPLPGRLGQTGQKARIKVLAIGETTRAWCEKEGIAVAAVAEQPNSHGVLQALKCVDAFQSAMWVALGCSCNNLCIPYIISRRASHT</sequence>
<dbReference type="STRING" id="71784.A0A1Y2ARF2"/>
<feature type="domain" description="Tetrapyrrole biosynthesis uroporphyrinogen III synthase" evidence="1">
    <location>
        <begin position="51"/>
        <end position="311"/>
    </location>
</feature>
<dbReference type="InterPro" id="IPR003754">
    <property type="entry name" value="4pyrrol_synth_uPrphyn_synth"/>
</dbReference>
<dbReference type="EMBL" id="MCFC01000060">
    <property type="protein sequence ID" value="ORY25159.1"/>
    <property type="molecule type" value="Genomic_DNA"/>
</dbReference>
<name>A0A1Y2ARF2_9TREE</name>
<keyword evidence="3" id="KW-1185">Reference proteome</keyword>
<accession>A0A1Y2ARF2</accession>
<dbReference type="InterPro" id="IPR039793">
    <property type="entry name" value="UROS/Hem4"/>
</dbReference>
<dbReference type="AlphaFoldDB" id="A0A1Y2ARF2"/>
<dbReference type="InParanoid" id="A0A1Y2ARF2"/>
<dbReference type="UniPathway" id="UPA00251">
    <property type="reaction ID" value="UER00320"/>
</dbReference>
<dbReference type="GO" id="GO:0004852">
    <property type="term" value="F:uroporphyrinogen-III synthase activity"/>
    <property type="evidence" value="ECO:0007669"/>
    <property type="project" value="InterPro"/>
</dbReference>